<feature type="domain" description="Secretion system C-terminal sorting" evidence="4">
    <location>
        <begin position="1488"/>
        <end position="1566"/>
    </location>
</feature>
<evidence type="ECO:0000259" key="5">
    <source>
        <dbReference type="Pfam" id="PF19408"/>
    </source>
</evidence>
<comment type="caution">
    <text evidence="6">The sequence shown here is derived from an EMBL/GenBank/DDBJ whole genome shotgun (WGS) entry which is preliminary data.</text>
</comment>
<evidence type="ECO:0000313" key="6">
    <source>
        <dbReference type="EMBL" id="TRX37068.1"/>
    </source>
</evidence>
<dbReference type="PANTHER" id="PTHR41339">
    <property type="entry name" value="LIPL48"/>
    <property type="match status" value="1"/>
</dbReference>
<feature type="chain" id="PRO_5022177509" evidence="3">
    <location>
        <begin position="20"/>
        <end position="1568"/>
    </location>
</feature>
<evidence type="ECO:0000256" key="3">
    <source>
        <dbReference type="SAM" id="SignalP"/>
    </source>
</evidence>
<dbReference type="PANTHER" id="PTHR41339:SF1">
    <property type="entry name" value="SECRETED PROTEIN"/>
    <property type="match status" value="1"/>
</dbReference>
<name>A0A553DWD3_9FLAO</name>
<dbReference type="InterPro" id="IPR026444">
    <property type="entry name" value="Secre_tail"/>
</dbReference>
<dbReference type="Proteomes" id="UP000316371">
    <property type="component" value="Unassembled WGS sequence"/>
</dbReference>
<reference evidence="6 7" key="1">
    <citation type="submission" date="2019-07" db="EMBL/GenBank/DDBJ databases">
        <title>Novel species of Flavobacterium.</title>
        <authorList>
            <person name="Liu Q."/>
            <person name="Xin Y.-H."/>
        </authorList>
    </citation>
    <scope>NUCLEOTIDE SEQUENCE [LARGE SCALE GENOMIC DNA]</scope>
    <source>
        <strain evidence="6 7">LB1R34</strain>
    </source>
</reference>
<dbReference type="NCBIfam" id="TIGR04183">
    <property type="entry name" value="Por_Secre_tail"/>
    <property type="match status" value="1"/>
</dbReference>
<accession>A0A553DWD3</accession>
<evidence type="ECO:0000313" key="7">
    <source>
        <dbReference type="Proteomes" id="UP000316371"/>
    </source>
</evidence>
<protein>
    <submittedName>
        <fullName evidence="6">T9SS type A sorting domain-containing protein</fullName>
    </submittedName>
</protein>
<dbReference type="Pfam" id="PF18962">
    <property type="entry name" value="Por_Secre_tail"/>
    <property type="match status" value="1"/>
</dbReference>
<dbReference type="Pfam" id="PF19408">
    <property type="entry name" value="PKD_6"/>
    <property type="match status" value="3"/>
</dbReference>
<dbReference type="InterPro" id="IPR045829">
    <property type="entry name" value="PKD_6"/>
</dbReference>
<evidence type="ECO:0000256" key="1">
    <source>
        <dbReference type="ARBA" id="ARBA00022729"/>
    </source>
</evidence>
<keyword evidence="7" id="KW-1185">Reference proteome</keyword>
<evidence type="ECO:0000256" key="2">
    <source>
        <dbReference type="SAM" id="MobiDB-lite"/>
    </source>
</evidence>
<dbReference type="RefSeq" id="WP_144257150.1">
    <property type="nucleotide sequence ID" value="NZ_VJZT01000014.1"/>
</dbReference>
<feature type="domain" description="PKD-like" evidence="5">
    <location>
        <begin position="1292"/>
        <end position="1346"/>
    </location>
</feature>
<evidence type="ECO:0000259" key="4">
    <source>
        <dbReference type="Pfam" id="PF18962"/>
    </source>
</evidence>
<sequence>MKKNYLIAILVLIANLVNAQIEQTSYRGAFAPAPTAMWTDSWTNYDPQNATYGDATVTVSADITANTTWTTGKVYALSGLITVRNNAILTIQPGVIVRGAGTGAALVITKGAKINAIGTAANPIVFTSNKAVGSRNKGDWGGIILLGKGAFNLNNGVNNIEGLTASVYTEYGGGLTPDNTDSSGTLKYVRIEFGGYVYAPNNEINGLTMGAVGSGTTIDYVQVSFANDDAFEWFGGAVNCKHLVSYRNLDDDFDTDNGFSGNVQFALAIRDPQIADNPSVSTSEGFESDNNATGTSATPATSAIFTNCTLIGPSYRVSSLTNGGTLASGYKRGARIRRASQLKIFNSLFMDFQEGVHIDGVAAENNAVAGTLKFKNNILAGIVTTSKVIQVTSPGTITAGNNAAFNMTNWYTANGNSTVASNSGLLANAYGTDATTYTGLDYRPASGSIVEEGSDFTDSAFTGKLIATTVVADAIEFTSYRGAFAPAPTAMWTNNWTNYDPQNTVYSATGITVSGEITANTTWTTGNTYLLQGLTYVKNGATLTIQPGVTIRGAGVGASLIITKGSKINAVGTATSPIVFTSNNAAGSRNKGDWGGIILLGNGSFNLNSGVNNIEGITASADTQYGGGLTPDDADNSGTLKYVRIEFGGYVYAPNSEINGLTMGAVGSGTTIDYVQVSFANDDAFEWFGGAVNCKHLVSYRNLDDDFDTDNGFSGKVQYALAIRDPQISDNPSVSTSEGFESDNNATGTSATPYTSAIFTNCTLIGPSYRVGLTNGGTLASGFKRGARIRRASKLSIYNSIFMDFQEGLHIDGVAAETNAVNGDLKFKNNILAGIVTTARVLQVTSPGTLTAGNNPAFNITSWYAANGNTTQAASAGLLTLPYNTDATVYTGLDYRPATGSAALSNSNFTGLVSKIAPVVVTPVNLCKGSVATALTATLAGGVSLKWYSKDVTYKPAVGTAAPVAIVDVPLATAPVPATTVAPSTKSYFVSQVYADGTESPRAAIVVNVTPILATPGTITGTTAQGALVGTTTTATYTIAEVVDAVSYLWTAPLGMNIVSGQGTNTVTVNFNNVPTGAGSIGNISVAAVNAAGCNSLFKVLALTKALPAAPSAVKLTDALLPLPVSGIPTAVSSFAKYMGQSTVLTITATPVATATSYVWELPTGVTLLSGATTTSGVTSGTSNVITVNFSGVTSANTFNYLTTATVPVSTNVLRIGVKSKNGTGLSVTSNATAVSPTTTSTAKLLTLKAVLPKAPSAIKLTNDAVSTVTAVTAISKFIGTSTPFTLTATASLLASSYSWELPAGVTQLSGGNSNVITVDFSGVGAGTTALYIGVKAVNGIGSSVTVNAGLESTAKLLKLITAVPAAVSVVTGQLTALCGNGSYDYTLTPSLLASSYVIAAPEGSIVTSASNPDNTTNVLATSDLTFSVKYNGLVSTTAAPKYITIASVNGVGTSVLNKSLKLVTGSCSVARQDSSTKDVVTVTATEVYPNPTYGNFNVDVVASRAGVLEMTIYSFDGTVAVNTKSVQLQEGSNTISEDVSSLRSGIYLVQLVNAANNEVIVKKMIKK</sequence>
<feature type="region of interest" description="Disordered" evidence="2">
    <location>
        <begin position="728"/>
        <end position="748"/>
    </location>
</feature>
<feature type="domain" description="PKD-like" evidence="5">
    <location>
        <begin position="1014"/>
        <end position="1096"/>
    </location>
</feature>
<proteinExistence type="predicted"/>
<feature type="domain" description="PKD-like" evidence="5">
    <location>
        <begin position="1140"/>
        <end position="1189"/>
    </location>
</feature>
<feature type="signal peptide" evidence="3">
    <location>
        <begin position="1"/>
        <end position="19"/>
    </location>
</feature>
<dbReference type="EMBL" id="VJZT01000014">
    <property type="protein sequence ID" value="TRX37068.1"/>
    <property type="molecule type" value="Genomic_DNA"/>
</dbReference>
<keyword evidence="1 3" id="KW-0732">Signal</keyword>
<gene>
    <name evidence="6" type="ORF">FNW21_12810</name>
</gene>
<dbReference type="OrthoDB" id="1521716at2"/>
<organism evidence="6 7">
    <name type="scientific">Flavobacterium restrictum</name>
    <dbReference type="NCBI Taxonomy" id="2594428"/>
    <lineage>
        <taxon>Bacteria</taxon>
        <taxon>Pseudomonadati</taxon>
        <taxon>Bacteroidota</taxon>
        <taxon>Flavobacteriia</taxon>
        <taxon>Flavobacteriales</taxon>
        <taxon>Flavobacteriaceae</taxon>
        <taxon>Flavobacterium</taxon>
    </lineage>
</organism>